<dbReference type="RefSeq" id="WP_170830995.1">
    <property type="nucleotide sequence ID" value="NZ_FNLC01000002.1"/>
</dbReference>
<evidence type="ECO:0000313" key="3">
    <source>
        <dbReference type="Proteomes" id="UP000198848"/>
    </source>
</evidence>
<proteinExistence type="predicted"/>
<name>A0A1H1EVG4_NATTX</name>
<protein>
    <submittedName>
        <fullName evidence="2">Uncharacterized protein</fullName>
    </submittedName>
</protein>
<dbReference type="STRING" id="1095778.SAMN04489842_1709"/>
<gene>
    <name evidence="2" type="ORF">SAMN04489842_1709</name>
</gene>
<sequence length="58" mass="6786">MLRSVISRLRQWWSVEDPEERIEGSGEPIVSPKHRRGPEARQALDPESHQRNEDDPEP</sequence>
<accession>A0A1H1EVG4</accession>
<evidence type="ECO:0000256" key="1">
    <source>
        <dbReference type="SAM" id="MobiDB-lite"/>
    </source>
</evidence>
<evidence type="ECO:0000313" key="2">
    <source>
        <dbReference type="EMBL" id="SDQ92514.1"/>
    </source>
</evidence>
<reference evidence="3" key="1">
    <citation type="submission" date="2016-10" db="EMBL/GenBank/DDBJ databases">
        <authorList>
            <person name="Varghese N."/>
            <person name="Submissions S."/>
        </authorList>
    </citation>
    <scope>NUCLEOTIDE SEQUENCE [LARGE SCALE GENOMIC DNA]</scope>
    <source>
        <strain evidence="3">DSM 24767</strain>
    </source>
</reference>
<feature type="region of interest" description="Disordered" evidence="1">
    <location>
        <begin position="17"/>
        <end position="58"/>
    </location>
</feature>
<dbReference type="OrthoDB" id="263418at2157"/>
<dbReference type="AlphaFoldDB" id="A0A1H1EVG4"/>
<feature type="compositionally biased region" description="Basic and acidic residues" evidence="1">
    <location>
        <begin position="37"/>
        <end position="58"/>
    </location>
</feature>
<organism evidence="2 3">
    <name type="scientific">Natronobacterium texcoconense</name>
    <dbReference type="NCBI Taxonomy" id="1095778"/>
    <lineage>
        <taxon>Archaea</taxon>
        <taxon>Methanobacteriati</taxon>
        <taxon>Methanobacteriota</taxon>
        <taxon>Stenosarchaea group</taxon>
        <taxon>Halobacteria</taxon>
        <taxon>Halobacteriales</taxon>
        <taxon>Natrialbaceae</taxon>
        <taxon>Natronobacterium</taxon>
    </lineage>
</organism>
<dbReference type="EMBL" id="FNLC01000002">
    <property type="protein sequence ID" value="SDQ92514.1"/>
    <property type="molecule type" value="Genomic_DNA"/>
</dbReference>
<keyword evidence="3" id="KW-1185">Reference proteome</keyword>
<dbReference type="Proteomes" id="UP000198848">
    <property type="component" value="Unassembled WGS sequence"/>
</dbReference>